<dbReference type="GO" id="GO:0006865">
    <property type="term" value="P:amino acid transport"/>
    <property type="evidence" value="ECO:0007669"/>
    <property type="project" value="UniProtKB-KW"/>
</dbReference>
<feature type="chain" id="PRO_5038101730" evidence="6">
    <location>
        <begin position="24"/>
        <end position="421"/>
    </location>
</feature>
<dbReference type="PANTHER" id="PTHR30483">
    <property type="entry name" value="LEUCINE-SPECIFIC-BINDING PROTEIN"/>
    <property type="match status" value="1"/>
</dbReference>
<dbReference type="InterPro" id="IPR028081">
    <property type="entry name" value="Leu-bd"/>
</dbReference>
<evidence type="ECO:0000313" key="9">
    <source>
        <dbReference type="Proteomes" id="UP000727962"/>
    </source>
</evidence>
<evidence type="ECO:0000256" key="5">
    <source>
        <dbReference type="SAM" id="MobiDB-lite"/>
    </source>
</evidence>
<feature type="domain" description="Leucine-binding protein" evidence="7">
    <location>
        <begin position="66"/>
        <end position="407"/>
    </location>
</feature>
<gene>
    <name evidence="8" type="ORF">HYR64_06185</name>
</gene>
<dbReference type="SUPFAM" id="SSF53822">
    <property type="entry name" value="Periplasmic binding protein-like I"/>
    <property type="match status" value="1"/>
</dbReference>
<keyword evidence="2" id="KW-0813">Transport</keyword>
<evidence type="ECO:0000256" key="1">
    <source>
        <dbReference type="ARBA" id="ARBA00010062"/>
    </source>
</evidence>
<comment type="similarity">
    <text evidence="1">Belongs to the leucine-binding protein family.</text>
</comment>
<feature type="region of interest" description="Disordered" evidence="5">
    <location>
        <begin position="37"/>
        <end position="64"/>
    </location>
</feature>
<dbReference type="InterPro" id="IPR028082">
    <property type="entry name" value="Peripla_BP_I"/>
</dbReference>
<dbReference type="Pfam" id="PF13458">
    <property type="entry name" value="Peripla_BP_6"/>
    <property type="match status" value="1"/>
</dbReference>
<dbReference type="PROSITE" id="PS51257">
    <property type="entry name" value="PROKAR_LIPOPROTEIN"/>
    <property type="match status" value="1"/>
</dbReference>
<name>A0A931LSJ0_FIMGI</name>
<feature type="compositionally biased region" description="Basic and acidic residues" evidence="5">
    <location>
        <begin position="40"/>
        <end position="49"/>
    </location>
</feature>
<keyword evidence="4" id="KW-0029">Amino-acid transport</keyword>
<evidence type="ECO:0000256" key="2">
    <source>
        <dbReference type="ARBA" id="ARBA00022448"/>
    </source>
</evidence>
<dbReference type="AlphaFoldDB" id="A0A931LSJ0"/>
<organism evidence="8 9">
    <name type="scientific">Fimbriimonas ginsengisoli</name>
    <dbReference type="NCBI Taxonomy" id="1005039"/>
    <lineage>
        <taxon>Bacteria</taxon>
        <taxon>Bacillati</taxon>
        <taxon>Armatimonadota</taxon>
        <taxon>Fimbriimonadia</taxon>
        <taxon>Fimbriimonadales</taxon>
        <taxon>Fimbriimonadaceae</taxon>
        <taxon>Fimbriimonas</taxon>
    </lineage>
</organism>
<comment type="caution">
    <text evidence="8">The sequence shown here is derived from an EMBL/GenBank/DDBJ whole genome shotgun (WGS) entry which is preliminary data.</text>
</comment>
<keyword evidence="3 6" id="KW-0732">Signal</keyword>
<sequence>MKQFRISLAAQAAIAAMALGLFGITGCTGGGDSGATGTKTDAKTGEGGKIKRPPTTAPGNSAKGDTIPIGLVTSLSGDNKPWGDDCKKGAEIAVDDFNAAGGVNGKKIDLKVSDSGSKPEVGKSAAEKLISDGVLGLVGEVASGITMQMGQAAFEKGIPVVAVGATRTDLADIGNNMFRVCYTDDFQGPVMANFAYTELGLRNIAIITDKKLPYSTGLSDSFHATFTKLGGKIIDEQFYETGNKDFKGQLTNVKAKNPDGLFMSGYFTEVGPLGKQAREQGINAKLLGGDGWDSQTIITSGKPGIIGGYFCNHYNDTDTRPQVQDFLKKWAKKFGGKPGTTMGALGYDGAMITFDALKRAKSLDSKSLIEALENTEKFPGVSGDITLKGMNGNPEKRALVVEVTEKGFVFRKAYEGNQVKK</sequence>
<evidence type="ECO:0000259" key="7">
    <source>
        <dbReference type="Pfam" id="PF13458"/>
    </source>
</evidence>
<evidence type="ECO:0000313" key="8">
    <source>
        <dbReference type="EMBL" id="MBI1756680.1"/>
    </source>
</evidence>
<dbReference type="PRINTS" id="PR00337">
    <property type="entry name" value="LEUILEVALBP"/>
</dbReference>
<reference evidence="8" key="1">
    <citation type="submission" date="2020-07" db="EMBL/GenBank/DDBJ databases">
        <title>Huge and variable diversity of episymbiotic CPR bacteria and DPANN archaea in groundwater ecosystems.</title>
        <authorList>
            <person name="He C.Y."/>
            <person name="Keren R."/>
            <person name="Whittaker M."/>
            <person name="Farag I.F."/>
            <person name="Doudna J."/>
            <person name="Cate J.H.D."/>
            <person name="Banfield J.F."/>
        </authorList>
    </citation>
    <scope>NUCLEOTIDE SEQUENCE</scope>
    <source>
        <strain evidence="8">NC_groundwater_17_Pr7_B-0.1um_64_12</strain>
    </source>
</reference>
<feature type="signal peptide" evidence="6">
    <location>
        <begin position="1"/>
        <end position="23"/>
    </location>
</feature>
<dbReference type="EMBL" id="JACOSL010000038">
    <property type="protein sequence ID" value="MBI1756680.1"/>
    <property type="molecule type" value="Genomic_DNA"/>
</dbReference>
<dbReference type="InterPro" id="IPR000709">
    <property type="entry name" value="Leu_Ile_Val-bd"/>
</dbReference>
<proteinExistence type="inferred from homology"/>
<dbReference type="CDD" id="cd06347">
    <property type="entry name" value="PBP1_ABC_LivK_ligand_binding-like"/>
    <property type="match status" value="1"/>
</dbReference>
<dbReference type="Proteomes" id="UP000727962">
    <property type="component" value="Unassembled WGS sequence"/>
</dbReference>
<evidence type="ECO:0000256" key="6">
    <source>
        <dbReference type="SAM" id="SignalP"/>
    </source>
</evidence>
<dbReference type="InterPro" id="IPR051010">
    <property type="entry name" value="BCAA_transport"/>
</dbReference>
<evidence type="ECO:0000256" key="3">
    <source>
        <dbReference type="ARBA" id="ARBA00022729"/>
    </source>
</evidence>
<evidence type="ECO:0000256" key="4">
    <source>
        <dbReference type="ARBA" id="ARBA00022970"/>
    </source>
</evidence>
<dbReference type="PANTHER" id="PTHR30483:SF6">
    <property type="entry name" value="PERIPLASMIC BINDING PROTEIN OF ABC TRANSPORTER FOR NATURAL AMINO ACIDS"/>
    <property type="match status" value="1"/>
</dbReference>
<protein>
    <submittedName>
        <fullName evidence="8">ABC transporter substrate-binding protein</fullName>
    </submittedName>
</protein>
<accession>A0A931LSJ0</accession>
<dbReference type="Gene3D" id="3.40.50.2300">
    <property type="match status" value="2"/>
</dbReference>